<feature type="compositionally biased region" description="Polar residues" evidence="1">
    <location>
        <begin position="276"/>
        <end position="290"/>
    </location>
</feature>
<feature type="compositionally biased region" description="Polar residues" evidence="1">
    <location>
        <begin position="435"/>
        <end position="450"/>
    </location>
</feature>
<feature type="compositionally biased region" description="Basic and acidic residues" evidence="1">
    <location>
        <begin position="264"/>
        <end position="274"/>
    </location>
</feature>
<feature type="region of interest" description="Disordered" evidence="1">
    <location>
        <begin position="42"/>
        <end position="74"/>
    </location>
</feature>
<reference evidence="2 3" key="1">
    <citation type="submission" date="2024-08" db="EMBL/GenBank/DDBJ databases">
        <authorList>
            <person name="Will J Nash"/>
            <person name="Angela Man"/>
            <person name="Seanna McTaggart"/>
            <person name="Kendall Baker"/>
            <person name="Tom Barker"/>
            <person name="Leah Catchpole"/>
            <person name="Alex Durrant"/>
            <person name="Karim Gharbi"/>
            <person name="Naomi Irish"/>
            <person name="Gemy Kaithakottil"/>
            <person name="Debby Ku"/>
            <person name="Aaliyah Providence"/>
            <person name="Felix Shaw"/>
            <person name="David Swarbreck"/>
            <person name="Chris Watkins"/>
            <person name="Ann M. McCartney"/>
            <person name="Giulio Formenti"/>
            <person name="Alice Mouton"/>
            <person name="Noel Vella"/>
            <person name="Bjorn M von Reumont"/>
            <person name="Adriana Vella"/>
            <person name="Wilfried Haerty"/>
        </authorList>
    </citation>
    <scope>NUCLEOTIDE SEQUENCE [LARGE SCALE GENOMIC DNA]</scope>
</reference>
<sequence length="861" mass="97078">MTNDDFLKYSARYAYKALKRVTKRRNPDFKFEPMDRLQQKWLLKSSTDSLSNDDEELDSEGPRSNEKPPKIKSFDDFIELPRVDVEFETRKSDDTISRTISTGSRSTSGSSPEFVYPEKRESAFERVLSLIPKMSSFPRKNRDRCLPCMLKPFEAPLERNVSFSRTALRRIINRESVMESFKDTSQDGDSISVSVPSFESEIERIHGHEVETSRVTFEEKSNGSKSRVVTVVASSFEGKREQLAETVGQKSIPESESPCKAITKEAKGDQRDDDITSTNLNDPTASSARVTSLERTKVPSSFHSGSSGEDDSIVLSISDDQPKPKYLVPCHAPTNFRPSLEPLRALRNRKPTTLQDRIALLESTSTKRSTSTDDYASVSEKPGSVPKEVLGKDKTVNEGKPAPPPLTKAKSVAEKLTLEKKETRTERRPVLRRGSSCSSFPVSTDTASNKTEMHRDASKEASRGFETIRDDNILKTPPASDSTMVETKLPLAPSNEIARIIENLDENATSTSMLEVLCKEFLERLSSNAENDDSIAVKRKRIAATLTGLLVESKRYLYPDKFPSDLLFSTNQPPSCNSGLLKRILPLKTFNLVAPLLGMAEYYPKKEAMFEIKGEGIAQLDERFIHKISSSLEVVTWRPLTKRDLEGYDPDATLEMRADNSMKRICQDFCQWVESLGGTDNVIDEEVLRDMFEIDFTAEACRAMQVSIEEMPVVPAEVALTRNCPGASKLNMTKRHVARDARAEETPAKIRAFGTAMPWELRFVPPNNQVRVKWLQCENVPKDIETMEVVWKDITHLRSVRGFVEWLQQHPEVPRPQALKKIASMDIRRLRQAEDDEMFAHLEVDANQIKSLRVDVNGGDV</sequence>
<gene>
    <name evidence="2" type="ORF">XYLVIOL_LOCUS2322</name>
</gene>
<feature type="compositionally biased region" description="Polar residues" evidence="1">
    <location>
        <begin position="298"/>
        <end position="307"/>
    </location>
</feature>
<proteinExistence type="predicted"/>
<dbReference type="Proteomes" id="UP001642520">
    <property type="component" value="Unassembled WGS sequence"/>
</dbReference>
<evidence type="ECO:0000313" key="2">
    <source>
        <dbReference type="EMBL" id="CAL7936689.1"/>
    </source>
</evidence>
<dbReference type="EMBL" id="CAXAJV020001287">
    <property type="protein sequence ID" value="CAL7936689.1"/>
    <property type="molecule type" value="Genomic_DNA"/>
</dbReference>
<feature type="region of interest" description="Disordered" evidence="1">
    <location>
        <begin position="264"/>
        <end position="323"/>
    </location>
</feature>
<feature type="compositionally biased region" description="Basic and acidic residues" evidence="1">
    <location>
        <begin position="411"/>
        <end position="429"/>
    </location>
</feature>
<name>A0ABP1N9T8_XYLVO</name>
<feature type="compositionally biased region" description="Low complexity" evidence="1">
    <location>
        <begin position="97"/>
        <end position="111"/>
    </location>
</feature>
<feature type="region of interest" description="Disordered" evidence="1">
    <location>
        <begin position="349"/>
        <end position="463"/>
    </location>
</feature>
<feature type="region of interest" description="Disordered" evidence="1">
    <location>
        <begin position="94"/>
        <end position="114"/>
    </location>
</feature>
<organism evidence="2 3">
    <name type="scientific">Xylocopa violacea</name>
    <name type="common">Violet carpenter bee</name>
    <name type="synonym">Apis violacea</name>
    <dbReference type="NCBI Taxonomy" id="135666"/>
    <lineage>
        <taxon>Eukaryota</taxon>
        <taxon>Metazoa</taxon>
        <taxon>Ecdysozoa</taxon>
        <taxon>Arthropoda</taxon>
        <taxon>Hexapoda</taxon>
        <taxon>Insecta</taxon>
        <taxon>Pterygota</taxon>
        <taxon>Neoptera</taxon>
        <taxon>Endopterygota</taxon>
        <taxon>Hymenoptera</taxon>
        <taxon>Apocrita</taxon>
        <taxon>Aculeata</taxon>
        <taxon>Apoidea</taxon>
        <taxon>Anthophila</taxon>
        <taxon>Apidae</taxon>
        <taxon>Xylocopa</taxon>
        <taxon>Xylocopa</taxon>
    </lineage>
</organism>
<protein>
    <submittedName>
        <fullName evidence="2">Uncharacterized protein</fullName>
    </submittedName>
</protein>
<accession>A0ABP1N9T8</accession>
<keyword evidence="3" id="KW-1185">Reference proteome</keyword>
<comment type="caution">
    <text evidence="2">The sequence shown here is derived from an EMBL/GenBank/DDBJ whole genome shotgun (WGS) entry which is preliminary data.</text>
</comment>
<evidence type="ECO:0000313" key="3">
    <source>
        <dbReference type="Proteomes" id="UP001642520"/>
    </source>
</evidence>
<feature type="compositionally biased region" description="Basic and acidic residues" evidence="1">
    <location>
        <begin position="451"/>
        <end position="463"/>
    </location>
</feature>
<feature type="compositionally biased region" description="Basic and acidic residues" evidence="1">
    <location>
        <begin position="60"/>
        <end position="74"/>
    </location>
</feature>
<evidence type="ECO:0000256" key="1">
    <source>
        <dbReference type="SAM" id="MobiDB-lite"/>
    </source>
</evidence>